<comment type="caution">
    <text evidence="1">The sequence shown here is derived from an EMBL/GenBank/DDBJ whole genome shotgun (WGS) entry which is preliminary data.</text>
</comment>
<reference evidence="1 2" key="1">
    <citation type="journal article" date="2019" name="Commun. Biol.">
        <title>The bagworm genome reveals a unique fibroin gene that provides high tensile strength.</title>
        <authorList>
            <person name="Kono N."/>
            <person name="Nakamura H."/>
            <person name="Ohtoshi R."/>
            <person name="Tomita M."/>
            <person name="Numata K."/>
            <person name="Arakawa K."/>
        </authorList>
    </citation>
    <scope>NUCLEOTIDE SEQUENCE [LARGE SCALE GENOMIC DNA]</scope>
</reference>
<gene>
    <name evidence="1" type="ORF">EVAR_22839_1</name>
</gene>
<proteinExistence type="predicted"/>
<evidence type="ECO:0000313" key="1">
    <source>
        <dbReference type="EMBL" id="GBP37377.1"/>
    </source>
</evidence>
<name>A0A4C1VGE2_EUMVA</name>
<organism evidence="1 2">
    <name type="scientific">Eumeta variegata</name>
    <name type="common">Bagworm moth</name>
    <name type="synonym">Eumeta japonica</name>
    <dbReference type="NCBI Taxonomy" id="151549"/>
    <lineage>
        <taxon>Eukaryota</taxon>
        <taxon>Metazoa</taxon>
        <taxon>Ecdysozoa</taxon>
        <taxon>Arthropoda</taxon>
        <taxon>Hexapoda</taxon>
        <taxon>Insecta</taxon>
        <taxon>Pterygota</taxon>
        <taxon>Neoptera</taxon>
        <taxon>Endopterygota</taxon>
        <taxon>Lepidoptera</taxon>
        <taxon>Glossata</taxon>
        <taxon>Ditrysia</taxon>
        <taxon>Tineoidea</taxon>
        <taxon>Psychidae</taxon>
        <taxon>Oiketicinae</taxon>
        <taxon>Eumeta</taxon>
    </lineage>
</organism>
<dbReference type="Proteomes" id="UP000299102">
    <property type="component" value="Unassembled WGS sequence"/>
</dbReference>
<sequence>MRQNAVVLDYNENILVLSKKELHVPLVSYKPARTEKNLASTVMTCFKDWVEKNERYNYLYVSICNLALIPILKNQWKAGDLNANKELSFCQRDELQGVLSKYYDRFPFEDSQLGKYLSFGVEIKTLDEIPVHKQRYY</sequence>
<keyword evidence="2" id="KW-1185">Reference proteome</keyword>
<dbReference type="EMBL" id="BGZK01000332">
    <property type="protein sequence ID" value="GBP37377.1"/>
    <property type="molecule type" value="Genomic_DNA"/>
</dbReference>
<dbReference type="OrthoDB" id="7515391at2759"/>
<accession>A0A4C1VGE2</accession>
<protein>
    <submittedName>
        <fullName evidence="1">Uncharacterized protein</fullName>
    </submittedName>
</protein>
<evidence type="ECO:0000313" key="2">
    <source>
        <dbReference type="Proteomes" id="UP000299102"/>
    </source>
</evidence>
<dbReference type="AlphaFoldDB" id="A0A4C1VGE2"/>